<reference evidence="6 7" key="1">
    <citation type="submission" date="2018-10" db="EMBL/GenBank/DDBJ databases">
        <title>Transmission dynamics of multidrug resistant bacteria on intensive care unit surfaces.</title>
        <authorList>
            <person name="D'Souza A.W."/>
            <person name="Potter R.F."/>
            <person name="Wallace M."/>
            <person name="Shupe A."/>
            <person name="Patel S."/>
            <person name="Sun S."/>
            <person name="Gul D."/>
            <person name="Kwon J.H."/>
            <person name="Andleeb S."/>
            <person name="Burnham C.-A.D."/>
            <person name="Dantas G."/>
        </authorList>
    </citation>
    <scope>NUCLEOTIDE SEQUENCE [LARGE SCALE GENOMIC DNA]</scope>
    <source>
        <strain evidence="6 7">AS_373</strain>
    </source>
</reference>
<feature type="binding site" evidence="4">
    <location>
        <position position="76"/>
    </location>
    <ligand>
        <name>Zn(2+)</name>
        <dbReference type="ChEBI" id="CHEBI:29105"/>
    </ligand>
</feature>
<dbReference type="NCBIfam" id="NF009046">
    <property type="entry name" value="PRK12380.1"/>
    <property type="match status" value="1"/>
</dbReference>
<feature type="binding site" evidence="4">
    <location>
        <position position="89"/>
    </location>
    <ligand>
        <name>Zn(2+)</name>
        <dbReference type="ChEBI" id="CHEBI:29105"/>
    </ligand>
</feature>
<dbReference type="PANTHER" id="PTHR34535">
    <property type="entry name" value="HYDROGENASE MATURATION FACTOR HYPA"/>
    <property type="match status" value="1"/>
</dbReference>
<dbReference type="GO" id="GO:0016530">
    <property type="term" value="F:metallochaperone activity"/>
    <property type="evidence" value="ECO:0007669"/>
    <property type="project" value="UniProtKB-ARBA"/>
</dbReference>
<dbReference type="GO" id="GO:0008270">
    <property type="term" value="F:zinc ion binding"/>
    <property type="evidence" value="ECO:0007669"/>
    <property type="project" value="UniProtKB-UniRule"/>
</dbReference>
<dbReference type="GeneID" id="84662980"/>
<evidence type="ECO:0000256" key="1">
    <source>
        <dbReference type="ARBA" id="ARBA00022596"/>
    </source>
</evidence>
<evidence type="ECO:0000313" key="6">
    <source>
        <dbReference type="EMBL" id="RSE28086.1"/>
    </source>
</evidence>
<keyword evidence="3 4" id="KW-0862">Zinc</keyword>
<comment type="similarity">
    <text evidence="4">Belongs to the HypA/HybF family.</text>
</comment>
<protein>
    <recommendedName>
        <fullName evidence="4">Hydrogenase maturation factor HypA</fullName>
    </recommendedName>
</protein>
<dbReference type="Gene3D" id="3.30.2320.80">
    <property type="match status" value="1"/>
</dbReference>
<feature type="binding site" evidence="4">
    <location>
        <position position="92"/>
    </location>
    <ligand>
        <name>Zn(2+)</name>
        <dbReference type="ChEBI" id="CHEBI:29105"/>
    </ligand>
</feature>
<evidence type="ECO:0000256" key="4">
    <source>
        <dbReference type="HAMAP-Rule" id="MF_00213"/>
    </source>
</evidence>
<dbReference type="NCBIfam" id="TIGR00100">
    <property type="entry name" value="hypA"/>
    <property type="match status" value="1"/>
</dbReference>
<organism evidence="6 7">
    <name type="scientific">Atlantibacter subterraneus</name>
    <dbReference type="NCBI Taxonomy" id="255519"/>
    <lineage>
        <taxon>Bacteria</taxon>
        <taxon>Pseudomonadati</taxon>
        <taxon>Pseudomonadota</taxon>
        <taxon>Gammaproteobacteria</taxon>
        <taxon>Enterobacterales</taxon>
        <taxon>Enterobacteriaceae</taxon>
        <taxon>Atlantibacter</taxon>
    </lineage>
</organism>
<dbReference type="PANTHER" id="PTHR34535:SF4">
    <property type="entry name" value="HYDROGENASE MATURATION FACTOR HYBF"/>
    <property type="match status" value="1"/>
</dbReference>
<dbReference type="RefSeq" id="WP_125292869.1">
    <property type="nucleotide sequence ID" value="NZ_CP100494.1"/>
</dbReference>
<evidence type="ECO:0000313" key="8">
    <source>
        <dbReference type="Proteomes" id="UP001187066"/>
    </source>
</evidence>
<comment type="function">
    <text evidence="4">Involved in the maturation of [NiFe] hydrogenases. Required for nickel insertion into the metal center of the hydrogenase.</text>
</comment>
<keyword evidence="8" id="KW-1185">Reference proteome</keyword>
<dbReference type="OrthoDB" id="288014at2"/>
<evidence type="ECO:0000256" key="2">
    <source>
        <dbReference type="ARBA" id="ARBA00022723"/>
    </source>
</evidence>
<dbReference type="GO" id="GO:0051604">
    <property type="term" value="P:protein maturation"/>
    <property type="evidence" value="ECO:0007669"/>
    <property type="project" value="InterPro"/>
</dbReference>
<keyword evidence="1 4" id="KW-0533">Nickel</keyword>
<dbReference type="FunFam" id="3.30.2320.80:FF:000001">
    <property type="entry name" value="Hydrogenase maturation factor HypA"/>
    <property type="match status" value="1"/>
</dbReference>
<feature type="binding site" evidence="4">
    <location>
        <position position="73"/>
    </location>
    <ligand>
        <name>Zn(2+)</name>
        <dbReference type="ChEBI" id="CHEBI:29105"/>
    </ligand>
</feature>
<dbReference type="EMBL" id="JAWLOF010000020">
    <property type="protein sequence ID" value="MDV7025006.1"/>
    <property type="molecule type" value="Genomic_DNA"/>
</dbReference>
<proteinExistence type="inferred from homology"/>
<dbReference type="HAMAP" id="MF_00213">
    <property type="entry name" value="HypA_HybF"/>
    <property type="match status" value="1"/>
</dbReference>
<feature type="binding site" evidence="4">
    <location>
        <position position="2"/>
    </location>
    <ligand>
        <name>Ni(2+)</name>
        <dbReference type="ChEBI" id="CHEBI:49786"/>
    </ligand>
</feature>
<comment type="caution">
    <text evidence="6">The sequence shown here is derived from an EMBL/GenBank/DDBJ whole genome shotgun (WGS) entry which is preliminary data.</text>
</comment>
<dbReference type="GO" id="GO:0016151">
    <property type="term" value="F:nickel cation binding"/>
    <property type="evidence" value="ECO:0007669"/>
    <property type="project" value="UniProtKB-UniRule"/>
</dbReference>
<dbReference type="Proteomes" id="UP000275331">
    <property type="component" value="Unassembled WGS sequence"/>
</dbReference>
<dbReference type="AlphaFoldDB" id="A0A3R9GV09"/>
<evidence type="ECO:0000313" key="7">
    <source>
        <dbReference type="Proteomes" id="UP000275331"/>
    </source>
</evidence>
<reference evidence="5 8" key="2">
    <citation type="submission" date="2023-10" db="EMBL/GenBank/DDBJ databases">
        <authorList>
            <person name="Dale J."/>
        </authorList>
    </citation>
    <scope>NUCLEOTIDE SEQUENCE [LARGE SCALE GENOMIC DNA]</scope>
    <source>
        <strain evidence="5 8">2023EL-00970</strain>
    </source>
</reference>
<dbReference type="Proteomes" id="UP001187066">
    <property type="component" value="Unassembled WGS sequence"/>
</dbReference>
<accession>A0A3R9GV09</accession>
<dbReference type="Pfam" id="PF01155">
    <property type="entry name" value="HypA"/>
    <property type="match status" value="1"/>
</dbReference>
<gene>
    <name evidence="4 6" type="primary">hypA</name>
    <name evidence="6" type="ORF">EGT71_06805</name>
    <name evidence="5" type="ORF">R4P48_20345</name>
</gene>
<name>A0A3R9GV09_9ENTR</name>
<evidence type="ECO:0000256" key="3">
    <source>
        <dbReference type="ARBA" id="ARBA00022833"/>
    </source>
</evidence>
<dbReference type="PIRSF" id="PIRSF004761">
    <property type="entry name" value="Hydrgn_mat_HypA"/>
    <property type="match status" value="1"/>
</dbReference>
<keyword evidence="2 4" id="KW-0479">Metal-binding</keyword>
<dbReference type="InterPro" id="IPR000688">
    <property type="entry name" value="HypA/HybF"/>
</dbReference>
<sequence length="113" mass="12420">MHELSLAQGVIQLLEDQAATGHFQRITHVWLDVGALACVELSSLQFGLEVARRGTVASEAQFHIDIVPAKGWCFACDSAFSAEQHASPCPHCGSWEIQIDKGNAMRVREMEVE</sequence>
<dbReference type="EMBL" id="RHXB01000003">
    <property type="protein sequence ID" value="RSE28086.1"/>
    <property type="molecule type" value="Genomic_DNA"/>
</dbReference>
<evidence type="ECO:0000313" key="5">
    <source>
        <dbReference type="EMBL" id="MDV7025006.1"/>
    </source>
</evidence>